<organism evidence="2 3">
    <name type="scientific">Volvox reticuliferus</name>
    <dbReference type="NCBI Taxonomy" id="1737510"/>
    <lineage>
        <taxon>Eukaryota</taxon>
        <taxon>Viridiplantae</taxon>
        <taxon>Chlorophyta</taxon>
        <taxon>core chlorophytes</taxon>
        <taxon>Chlorophyceae</taxon>
        <taxon>CS clade</taxon>
        <taxon>Chlamydomonadales</taxon>
        <taxon>Volvocaceae</taxon>
        <taxon>Volvox</taxon>
    </lineage>
</organism>
<protein>
    <submittedName>
        <fullName evidence="2">Uncharacterized protein</fullName>
    </submittedName>
</protein>
<accession>A0A8J4GVB5</accession>
<sequence length="158" mass="16987">MRAASSAATTSATASEPLLPPPLPLGVPAADDANPRKEIWPFMPAGGSPPAATSEDGRISLDVVIIAAEHFLFVAKLLAHSRDITLPFRRPYGRVMCDGHPTLPLVDAVLDAAATEDVKICVATHDACDLVQSALQRFNLTPPDRQRGELQRMQFRLP</sequence>
<dbReference type="Proteomes" id="UP000722791">
    <property type="component" value="Unassembled WGS sequence"/>
</dbReference>
<dbReference type="AlphaFoldDB" id="A0A8J4GVB5"/>
<evidence type="ECO:0000313" key="3">
    <source>
        <dbReference type="Proteomes" id="UP000722791"/>
    </source>
</evidence>
<name>A0A8J4GVB5_9CHLO</name>
<evidence type="ECO:0000256" key="1">
    <source>
        <dbReference type="SAM" id="MobiDB-lite"/>
    </source>
</evidence>
<evidence type="ECO:0000313" key="2">
    <source>
        <dbReference type="EMBL" id="GIM14013.1"/>
    </source>
</evidence>
<gene>
    <name evidence="2" type="ORF">Vretimale_17051</name>
</gene>
<feature type="compositionally biased region" description="Low complexity" evidence="1">
    <location>
        <begin position="1"/>
        <end position="17"/>
    </location>
</feature>
<reference evidence="2" key="1">
    <citation type="journal article" date="2021" name="Proc. Natl. Acad. Sci. U.S.A.">
        <title>Three genomes in the algal genus Volvox reveal the fate of a haploid sex-determining region after a transition to homothallism.</title>
        <authorList>
            <person name="Yamamoto K."/>
            <person name="Hamaji T."/>
            <person name="Kawai-Toyooka H."/>
            <person name="Matsuzaki R."/>
            <person name="Takahashi F."/>
            <person name="Nishimura Y."/>
            <person name="Kawachi M."/>
            <person name="Noguchi H."/>
            <person name="Minakuchi Y."/>
            <person name="Umen J.G."/>
            <person name="Toyoda A."/>
            <person name="Nozaki H."/>
        </authorList>
    </citation>
    <scope>NUCLEOTIDE SEQUENCE</scope>
    <source>
        <strain evidence="2">NIES-3785</strain>
    </source>
</reference>
<comment type="caution">
    <text evidence="2">The sequence shown here is derived from an EMBL/GenBank/DDBJ whole genome shotgun (WGS) entry which is preliminary data.</text>
</comment>
<feature type="region of interest" description="Disordered" evidence="1">
    <location>
        <begin position="1"/>
        <end position="27"/>
    </location>
</feature>
<dbReference type="EMBL" id="BNCQ01000054">
    <property type="protein sequence ID" value="GIM14013.1"/>
    <property type="molecule type" value="Genomic_DNA"/>
</dbReference>
<proteinExistence type="predicted"/>